<proteinExistence type="predicted"/>
<evidence type="ECO:0000313" key="3">
    <source>
        <dbReference type="Proteomes" id="UP001180531"/>
    </source>
</evidence>
<name>A0ABU2SWT3_9ACTN</name>
<dbReference type="Proteomes" id="UP001180531">
    <property type="component" value="Unassembled WGS sequence"/>
</dbReference>
<organism evidence="2 3">
    <name type="scientific">Streptomyces hesseae</name>
    <dbReference type="NCBI Taxonomy" id="3075519"/>
    <lineage>
        <taxon>Bacteria</taxon>
        <taxon>Bacillati</taxon>
        <taxon>Actinomycetota</taxon>
        <taxon>Actinomycetes</taxon>
        <taxon>Kitasatosporales</taxon>
        <taxon>Streptomycetaceae</taxon>
        <taxon>Streptomyces</taxon>
    </lineage>
</organism>
<comment type="caution">
    <text evidence="2">The sequence shown here is derived from an EMBL/GenBank/DDBJ whole genome shotgun (WGS) entry which is preliminary data.</text>
</comment>
<sequence>MPAGPKAPAAVSRRTQTRPTRTRPTWWAVALPAAAFGVFLFLLTFLLTASPASADAASEAGASGGGTVAQVVRFAWYAVERLAP</sequence>
<dbReference type="RefSeq" id="WP_311615347.1">
    <property type="nucleotide sequence ID" value="NZ_JAVRFI010000031.1"/>
</dbReference>
<gene>
    <name evidence="2" type="ORF">RM609_30885</name>
</gene>
<evidence type="ECO:0000256" key="1">
    <source>
        <dbReference type="SAM" id="MobiDB-lite"/>
    </source>
</evidence>
<evidence type="ECO:0008006" key="4">
    <source>
        <dbReference type="Google" id="ProtNLM"/>
    </source>
</evidence>
<keyword evidence="3" id="KW-1185">Reference proteome</keyword>
<feature type="region of interest" description="Disordered" evidence="1">
    <location>
        <begin position="1"/>
        <end position="22"/>
    </location>
</feature>
<dbReference type="EMBL" id="JAVRFI010000031">
    <property type="protein sequence ID" value="MDT0453458.1"/>
    <property type="molecule type" value="Genomic_DNA"/>
</dbReference>
<accession>A0ABU2SWT3</accession>
<reference evidence="2" key="1">
    <citation type="submission" date="2024-05" db="EMBL/GenBank/DDBJ databases">
        <title>30 novel species of actinomycetes from the DSMZ collection.</title>
        <authorList>
            <person name="Nouioui I."/>
        </authorList>
    </citation>
    <scope>NUCLEOTIDE SEQUENCE</scope>
    <source>
        <strain evidence="2">DSM 40473</strain>
    </source>
</reference>
<feature type="compositionally biased region" description="Low complexity" evidence="1">
    <location>
        <begin position="13"/>
        <end position="22"/>
    </location>
</feature>
<protein>
    <recommendedName>
        <fullName evidence="4">ABC transporter permease</fullName>
    </recommendedName>
</protein>
<evidence type="ECO:0000313" key="2">
    <source>
        <dbReference type="EMBL" id="MDT0453458.1"/>
    </source>
</evidence>